<dbReference type="InterPro" id="IPR008580">
    <property type="entry name" value="PPPDE_dom"/>
</dbReference>
<keyword evidence="7" id="KW-1185">Reference proteome</keyword>
<keyword evidence="4" id="KW-0732">Signal</keyword>
<dbReference type="Pfam" id="PF05903">
    <property type="entry name" value="Peptidase_C97"/>
    <property type="match status" value="1"/>
</dbReference>
<feature type="chain" id="PRO_5041999338" description="PPPDE domain-containing protein" evidence="4">
    <location>
        <begin position="23"/>
        <end position="202"/>
    </location>
</feature>
<reference evidence="6 7" key="1">
    <citation type="journal article" date="2015" name="Genome Biol. Evol.">
        <title>Comparative Genomics of a Bacterivorous Green Alga Reveals Evolutionary Causalities and Consequences of Phago-Mixotrophic Mode of Nutrition.</title>
        <authorList>
            <person name="Burns J.A."/>
            <person name="Paasch A."/>
            <person name="Narechania A."/>
            <person name="Kim E."/>
        </authorList>
    </citation>
    <scope>NUCLEOTIDE SEQUENCE [LARGE SCALE GENOMIC DNA]</scope>
    <source>
        <strain evidence="6 7">PLY_AMNH</strain>
    </source>
</reference>
<feature type="signal peptide" evidence="4">
    <location>
        <begin position="1"/>
        <end position="22"/>
    </location>
</feature>
<evidence type="ECO:0000256" key="4">
    <source>
        <dbReference type="SAM" id="SignalP"/>
    </source>
</evidence>
<evidence type="ECO:0000313" key="6">
    <source>
        <dbReference type="EMBL" id="KAK3284168.1"/>
    </source>
</evidence>
<dbReference type="InterPro" id="IPR042266">
    <property type="entry name" value="PPPDE_sf"/>
</dbReference>
<dbReference type="AlphaFoldDB" id="A0AAE0GU81"/>
<name>A0AAE0GU81_9CHLO</name>
<dbReference type="Proteomes" id="UP001190700">
    <property type="component" value="Unassembled WGS sequence"/>
</dbReference>
<dbReference type="GO" id="GO:0008233">
    <property type="term" value="F:peptidase activity"/>
    <property type="evidence" value="ECO:0007669"/>
    <property type="project" value="UniProtKB-KW"/>
</dbReference>
<feature type="domain" description="PPPDE" evidence="5">
    <location>
        <begin position="103"/>
        <end position="202"/>
    </location>
</feature>
<proteinExistence type="inferred from homology"/>
<evidence type="ECO:0000259" key="5">
    <source>
        <dbReference type="PROSITE" id="PS51858"/>
    </source>
</evidence>
<protein>
    <recommendedName>
        <fullName evidence="5">PPPDE domain-containing protein</fullName>
    </recommendedName>
</protein>
<dbReference type="EMBL" id="LGRX02002478">
    <property type="protein sequence ID" value="KAK3284168.1"/>
    <property type="molecule type" value="Genomic_DNA"/>
</dbReference>
<comment type="similarity">
    <text evidence="1">Belongs to the DeSI family.</text>
</comment>
<dbReference type="Gene3D" id="3.90.1720.30">
    <property type="entry name" value="PPPDE domains"/>
    <property type="match status" value="1"/>
</dbReference>
<evidence type="ECO:0000256" key="1">
    <source>
        <dbReference type="ARBA" id="ARBA00008140"/>
    </source>
</evidence>
<sequence>MQSPIKYRVIALLLRLMRLAVAFSGSIQFIFYSTGRDTQSEKLHNIEPASPITSTESENYISDAERDEAYRVWPTKDCPPNPRPDIWAAPTCYGSRRDDEPGSPVQVRVYMIDRFGLSVVGSRVLKKEFNAIWHVGVTVHGREYNFSDKVAYMELTKTDMDLETAHGFAPSYIYEIGNTTKTKEELDQFVFGKLAKEYSIKQ</sequence>
<dbReference type="PROSITE" id="PS51858">
    <property type="entry name" value="PPPDE"/>
    <property type="match status" value="1"/>
</dbReference>
<dbReference type="GO" id="GO:0006508">
    <property type="term" value="P:proteolysis"/>
    <property type="evidence" value="ECO:0007669"/>
    <property type="project" value="UniProtKB-KW"/>
</dbReference>
<comment type="caution">
    <text evidence="6">The sequence shown here is derived from an EMBL/GenBank/DDBJ whole genome shotgun (WGS) entry which is preliminary data.</text>
</comment>
<keyword evidence="3" id="KW-0378">Hydrolase</keyword>
<evidence type="ECO:0000256" key="2">
    <source>
        <dbReference type="ARBA" id="ARBA00022670"/>
    </source>
</evidence>
<evidence type="ECO:0000313" key="7">
    <source>
        <dbReference type="Proteomes" id="UP001190700"/>
    </source>
</evidence>
<gene>
    <name evidence="6" type="ORF">CYMTET_8173</name>
</gene>
<accession>A0AAE0GU81</accession>
<evidence type="ECO:0000256" key="3">
    <source>
        <dbReference type="ARBA" id="ARBA00022801"/>
    </source>
</evidence>
<keyword evidence="2" id="KW-0645">Protease</keyword>
<organism evidence="6 7">
    <name type="scientific">Cymbomonas tetramitiformis</name>
    <dbReference type="NCBI Taxonomy" id="36881"/>
    <lineage>
        <taxon>Eukaryota</taxon>
        <taxon>Viridiplantae</taxon>
        <taxon>Chlorophyta</taxon>
        <taxon>Pyramimonadophyceae</taxon>
        <taxon>Pyramimonadales</taxon>
        <taxon>Pyramimonadaceae</taxon>
        <taxon>Cymbomonas</taxon>
    </lineage>
</organism>